<protein>
    <recommendedName>
        <fullName evidence="2">Phytoene synthase</fullName>
    </recommendedName>
</protein>
<dbReference type="SUPFAM" id="SSF48576">
    <property type="entry name" value="Terpenoid synthases"/>
    <property type="match status" value="1"/>
</dbReference>
<dbReference type="InterPro" id="IPR002060">
    <property type="entry name" value="Squ/phyt_synthse"/>
</dbReference>
<evidence type="ECO:0008006" key="2">
    <source>
        <dbReference type="Google" id="ProtNLM"/>
    </source>
</evidence>
<evidence type="ECO:0000313" key="1">
    <source>
        <dbReference type="EMBL" id="BAT31582.1"/>
    </source>
</evidence>
<dbReference type="Pfam" id="PF00494">
    <property type="entry name" value="SQS_PSY"/>
    <property type="match status" value="1"/>
</dbReference>
<dbReference type="InterPro" id="IPR008949">
    <property type="entry name" value="Isoprenoid_synthase_dom_sf"/>
</dbReference>
<dbReference type="EMBL" id="LC066397">
    <property type="protein sequence ID" value="BAT31582.1"/>
    <property type="molecule type" value="Genomic_DNA"/>
</dbReference>
<organism evidence="1">
    <name type="scientific">Fulvimarina pelagi</name>
    <dbReference type="NCBI Taxonomy" id="217511"/>
    <lineage>
        <taxon>Bacteria</taxon>
        <taxon>Pseudomonadati</taxon>
        <taxon>Pseudomonadota</taxon>
        <taxon>Alphaproteobacteria</taxon>
        <taxon>Hyphomicrobiales</taxon>
        <taxon>Aurantimonadaceae</taxon>
        <taxon>Fulvimarina</taxon>
    </lineage>
</organism>
<name>A0A0P0ZAF8_9HYPH</name>
<proteinExistence type="predicted"/>
<accession>A0A0P0ZAF8</accession>
<sequence>MAQEQRTGVIEARTSFALVEDQDRDRTLSLLFAPPEKRGALSALYAFDIETSRVRDMVSQPLPGEIRLQWWRDLISSGAKSGSGHPIADELLEVIDRYDLPRSAFERYLEARIFDLYDDPFPTTGDFEAYAGETRSTLIMLAAMVFSKRGAERIGDVAGHAGVSSSVASVLRSLPKTRSRGQVLVPVDLLTAAGCTTEEFLSGNQAARQQAILAFCAYGRDHDTRWRSLLKSVPKPMRCAVLPASLAEFTFDAAEKAPDRIESRTAEISPLRKSWRYWRTMRG</sequence>
<reference evidence="1" key="1">
    <citation type="journal article" date="2015" name="Proc. Natl. Acad. Sci. U.S.A.">
        <title>Bacterial clade with the ribosomal RNA operon on a small plasmid rather than the chromosome.</title>
        <authorList>
            <person name="Anda M."/>
            <person name="Ohtsubo Y."/>
            <person name="Okubo T."/>
            <person name="Sugawara M."/>
            <person name="Nagata Y."/>
            <person name="Tsuda M."/>
            <person name="Minamisawa K."/>
            <person name="Mitsui H."/>
        </authorList>
    </citation>
    <scope>NUCLEOTIDE SEQUENCE</scope>
    <source>
        <strain evidence="1">DSM 15513</strain>
    </source>
</reference>
<dbReference type="AlphaFoldDB" id="A0A0P0ZAF8"/>
<dbReference type="RefSeq" id="WP_244489257.1">
    <property type="nucleotide sequence ID" value="NZ_BBWO01000005.1"/>
</dbReference>
<dbReference type="Gene3D" id="1.10.600.10">
    <property type="entry name" value="Farnesyl Diphosphate Synthase"/>
    <property type="match status" value="1"/>
</dbReference>